<name>A0ABD0JJ71_9CAEN</name>
<dbReference type="EMBL" id="JACVVK020000418">
    <property type="protein sequence ID" value="KAK7475002.1"/>
    <property type="molecule type" value="Genomic_DNA"/>
</dbReference>
<accession>A0ABD0JJ71</accession>
<dbReference type="AlphaFoldDB" id="A0ABD0JJ71"/>
<evidence type="ECO:0000313" key="2">
    <source>
        <dbReference type="Proteomes" id="UP001519460"/>
    </source>
</evidence>
<organism evidence="1 2">
    <name type="scientific">Batillaria attramentaria</name>
    <dbReference type="NCBI Taxonomy" id="370345"/>
    <lineage>
        <taxon>Eukaryota</taxon>
        <taxon>Metazoa</taxon>
        <taxon>Spiralia</taxon>
        <taxon>Lophotrochozoa</taxon>
        <taxon>Mollusca</taxon>
        <taxon>Gastropoda</taxon>
        <taxon>Caenogastropoda</taxon>
        <taxon>Sorbeoconcha</taxon>
        <taxon>Cerithioidea</taxon>
        <taxon>Batillariidae</taxon>
        <taxon>Batillaria</taxon>
    </lineage>
</organism>
<dbReference type="Proteomes" id="UP001519460">
    <property type="component" value="Unassembled WGS sequence"/>
</dbReference>
<gene>
    <name evidence="1" type="ORF">BaRGS_00033749</name>
</gene>
<protein>
    <submittedName>
        <fullName evidence="1">Uncharacterized protein</fullName>
    </submittedName>
</protein>
<sequence>MSHRQSSMRQCSHESQSGIDEMTAIKGASALVIRFTKKTKQRFLGDEVCLSVTFFVSAESSPANATHKPQAEKVNHRG</sequence>
<evidence type="ECO:0000313" key="1">
    <source>
        <dbReference type="EMBL" id="KAK7475002.1"/>
    </source>
</evidence>
<proteinExistence type="predicted"/>
<keyword evidence="2" id="KW-1185">Reference proteome</keyword>
<comment type="caution">
    <text evidence="1">The sequence shown here is derived from an EMBL/GenBank/DDBJ whole genome shotgun (WGS) entry which is preliminary data.</text>
</comment>
<reference evidence="1 2" key="1">
    <citation type="journal article" date="2023" name="Sci. Data">
        <title>Genome assembly of the Korean intertidal mud-creeper Batillaria attramentaria.</title>
        <authorList>
            <person name="Patra A.K."/>
            <person name="Ho P.T."/>
            <person name="Jun S."/>
            <person name="Lee S.J."/>
            <person name="Kim Y."/>
            <person name="Won Y.J."/>
        </authorList>
    </citation>
    <scope>NUCLEOTIDE SEQUENCE [LARGE SCALE GENOMIC DNA]</scope>
    <source>
        <strain evidence="1">Wonlab-2016</strain>
    </source>
</reference>